<evidence type="ECO:0000256" key="1">
    <source>
        <dbReference type="SAM" id="MobiDB-lite"/>
    </source>
</evidence>
<sequence>MPRRSAQTNEATEKENIVHLPNNQQNKDEVGNLSRMLAALLDYLSDEEVDEIDVQYILENTEGLREWWNLNRENNRKLIEEEIRESLGELSLEELQRIREHIKEKQD</sequence>
<proteinExistence type="predicted"/>
<dbReference type="Proteomes" id="UP000481030">
    <property type="component" value="Unassembled WGS sequence"/>
</dbReference>
<dbReference type="EMBL" id="WBOS01000011">
    <property type="protein sequence ID" value="KAB2331575.1"/>
    <property type="molecule type" value="Genomic_DNA"/>
</dbReference>
<dbReference type="RefSeq" id="WP_151536275.1">
    <property type="nucleotide sequence ID" value="NZ_WBOS01000011.1"/>
</dbReference>
<dbReference type="AlphaFoldDB" id="A0A6L3V1I8"/>
<evidence type="ECO:0000313" key="3">
    <source>
        <dbReference type="Proteomes" id="UP000481030"/>
    </source>
</evidence>
<organism evidence="2 3">
    <name type="scientific">Cytobacillus depressus</name>
    <dbReference type="NCBI Taxonomy" id="1602942"/>
    <lineage>
        <taxon>Bacteria</taxon>
        <taxon>Bacillati</taxon>
        <taxon>Bacillota</taxon>
        <taxon>Bacilli</taxon>
        <taxon>Bacillales</taxon>
        <taxon>Bacillaceae</taxon>
        <taxon>Cytobacillus</taxon>
    </lineage>
</organism>
<name>A0A6L3V1I8_9BACI</name>
<feature type="region of interest" description="Disordered" evidence="1">
    <location>
        <begin position="1"/>
        <end position="27"/>
    </location>
</feature>
<gene>
    <name evidence="2" type="ORF">F7731_18545</name>
</gene>
<comment type="caution">
    <text evidence="2">The sequence shown here is derived from an EMBL/GenBank/DDBJ whole genome shotgun (WGS) entry which is preliminary data.</text>
</comment>
<accession>A0A6L3V1I8</accession>
<reference evidence="2 3" key="1">
    <citation type="journal article" date="2016" name="Antonie Van Leeuwenhoek">
        <title>Bacillus depressus sp. nov., isolated from soil of a sunflower field.</title>
        <authorList>
            <person name="Wei X."/>
            <person name="Xin D."/>
            <person name="Xin Y."/>
            <person name="Zhang H."/>
            <person name="Wang T."/>
            <person name="Zhang J."/>
        </authorList>
    </citation>
    <scope>NUCLEOTIDE SEQUENCE [LARGE SCALE GENOMIC DNA]</scope>
    <source>
        <strain evidence="2 3">BZ1</strain>
    </source>
</reference>
<keyword evidence="3" id="KW-1185">Reference proteome</keyword>
<feature type="compositionally biased region" description="Polar residues" evidence="1">
    <location>
        <begin position="1"/>
        <end position="10"/>
    </location>
</feature>
<dbReference type="OrthoDB" id="2736320at2"/>
<evidence type="ECO:0000313" key="2">
    <source>
        <dbReference type="EMBL" id="KAB2331575.1"/>
    </source>
</evidence>
<protein>
    <submittedName>
        <fullName evidence="2">Uncharacterized protein</fullName>
    </submittedName>
</protein>